<accession>A2SSY7</accession>
<keyword evidence="2" id="KW-1185">Reference proteome</keyword>
<dbReference type="Gene3D" id="1.50.10.20">
    <property type="match status" value="1"/>
</dbReference>
<dbReference type="EMBL" id="CP000559">
    <property type="protein sequence ID" value="ABN07443.1"/>
    <property type="molecule type" value="Genomic_DNA"/>
</dbReference>
<organism evidence="1 2">
    <name type="scientific">Methanocorpusculum labreanum (strain ATCC 43576 / DSM 4855 / Z)</name>
    <dbReference type="NCBI Taxonomy" id="410358"/>
    <lineage>
        <taxon>Archaea</taxon>
        <taxon>Methanobacteriati</taxon>
        <taxon>Methanobacteriota</taxon>
        <taxon>Stenosarchaea group</taxon>
        <taxon>Methanomicrobia</taxon>
        <taxon>Methanomicrobiales</taxon>
        <taxon>Methanocorpusculaceae</taxon>
        <taxon>Methanocorpusculum</taxon>
    </lineage>
</organism>
<dbReference type="SUPFAM" id="SSF48239">
    <property type="entry name" value="Terpenoid cyclases/Protein prenyltransferases"/>
    <property type="match status" value="1"/>
</dbReference>
<name>A2SSY7_METLZ</name>
<dbReference type="STRING" id="410358.Mlab_1274"/>
<protein>
    <recommendedName>
        <fullName evidence="3">Nitrogen fixation protein NifH</fullName>
    </recommendedName>
</protein>
<dbReference type="KEGG" id="mla:Mlab_1274"/>
<dbReference type="HOGENOM" id="CLU_972559_0_0_2"/>
<sequence>MKEINNSDVLNWLLERDNPSIRYFTLTSLLGRDADDPEVKKAKHAIMTEGLVPQIMEIQNEDGSWGDPLRFYRDKYTGTSWTLLILAELGADPKDPGIKRACEFILNHSQEPMHGGFSYDTSAKTGTGLPGGVIPCLTGNMVFSLVKLGYQNDPRVTQAIEWITSYQRADDGIRQPAEGEPYDRLKMCFGAHSCHMGVAKTLKGLTAIPNHLRTIEINETIKMLTEYFLLHHLYKKSHNLQEVAKPGWLKPGFPLMYQTDILELLVIFHELGIRDARLQDAVDILKKKRLKNGTWKLESTFNGKTLVPIEKKGEPSKWITLRSLIVLKEYGIEP</sequence>
<dbReference type="CDD" id="cd00688">
    <property type="entry name" value="ISOPREN_C2_like"/>
    <property type="match status" value="1"/>
</dbReference>
<dbReference type="AlphaFoldDB" id="A2SSY7"/>
<proteinExistence type="predicted"/>
<dbReference type="GeneID" id="4794921"/>
<evidence type="ECO:0000313" key="2">
    <source>
        <dbReference type="Proteomes" id="UP000000365"/>
    </source>
</evidence>
<evidence type="ECO:0008006" key="3">
    <source>
        <dbReference type="Google" id="ProtNLM"/>
    </source>
</evidence>
<reference evidence="1 2" key="1">
    <citation type="journal article" date="2009" name="Stand. Genomic Sci.">
        <title>Complete genome sequence of Methanocorpusculum labreanum type strain Z.</title>
        <authorList>
            <person name="Anderson I.J."/>
            <person name="Sieprawska-Lupa M."/>
            <person name="Goltsman E."/>
            <person name="Lapidus A."/>
            <person name="Copeland A."/>
            <person name="Glavina Del Rio T."/>
            <person name="Tice H."/>
            <person name="Dalin E."/>
            <person name="Barry K."/>
            <person name="Pitluck S."/>
            <person name="Hauser L."/>
            <person name="Land M."/>
            <person name="Lucas S."/>
            <person name="Richardson P."/>
            <person name="Whitman W.B."/>
            <person name="Kyrpides N.C."/>
        </authorList>
    </citation>
    <scope>NUCLEOTIDE SEQUENCE [LARGE SCALE GENOMIC DNA]</scope>
    <source>
        <strain evidence="2">ATCC 43576 / DSM 4855 / Z</strain>
    </source>
</reference>
<gene>
    <name evidence="1" type="ordered locus">Mlab_1274</name>
</gene>
<dbReference type="RefSeq" id="WP_011833646.1">
    <property type="nucleotide sequence ID" value="NC_008942.1"/>
</dbReference>
<dbReference type="OrthoDB" id="147926at2157"/>
<dbReference type="InterPro" id="IPR008930">
    <property type="entry name" value="Terpenoid_cyclase/PrenylTrfase"/>
</dbReference>
<dbReference type="eggNOG" id="arCOG12322">
    <property type="taxonomic scope" value="Archaea"/>
</dbReference>
<evidence type="ECO:0000313" key="1">
    <source>
        <dbReference type="EMBL" id="ABN07443.1"/>
    </source>
</evidence>
<dbReference type="Proteomes" id="UP000000365">
    <property type="component" value="Chromosome"/>
</dbReference>